<dbReference type="Proteomes" id="UP001164539">
    <property type="component" value="Chromosome 2"/>
</dbReference>
<dbReference type="EMBL" id="CM051395">
    <property type="protein sequence ID" value="KAJ4726429.1"/>
    <property type="molecule type" value="Genomic_DNA"/>
</dbReference>
<protein>
    <submittedName>
        <fullName evidence="1">UDP-N-acetylglucosamine 1-carboxyvinyltransferase</fullName>
    </submittedName>
</protein>
<gene>
    <name evidence="1" type="ORF">OWV82_005138</name>
</gene>
<comment type="caution">
    <text evidence="1">The sequence shown here is derived from an EMBL/GenBank/DDBJ whole genome shotgun (WGS) entry which is preliminary data.</text>
</comment>
<proteinExistence type="predicted"/>
<evidence type="ECO:0000313" key="1">
    <source>
        <dbReference type="EMBL" id="KAJ4726429.1"/>
    </source>
</evidence>
<evidence type="ECO:0000313" key="2">
    <source>
        <dbReference type="Proteomes" id="UP001164539"/>
    </source>
</evidence>
<reference evidence="1 2" key="1">
    <citation type="journal article" date="2023" name="Science">
        <title>Complex scaffold remodeling in plant triterpene biosynthesis.</title>
        <authorList>
            <person name="De La Pena R."/>
            <person name="Hodgson H."/>
            <person name="Liu J.C."/>
            <person name="Stephenson M.J."/>
            <person name="Martin A.C."/>
            <person name="Owen C."/>
            <person name="Harkess A."/>
            <person name="Leebens-Mack J."/>
            <person name="Jimenez L.E."/>
            <person name="Osbourn A."/>
            <person name="Sattely E.S."/>
        </authorList>
    </citation>
    <scope>NUCLEOTIDE SEQUENCE [LARGE SCALE GENOMIC DNA]</scope>
    <source>
        <strain evidence="2">cv. JPN11</strain>
        <tissue evidence="1">Leaf</tissue>
    </source>
</reference>
<accession>A0ACC1YSU8</accession>
<organism evidence="1 2">
    <name type="scientific">Melia azedarach</name>
    <name type="common">Chinaberry tree</name>
    <dbReference type="NCBI Taxonomy" id="155640"/>
    <lineage>
        <taxon>Eukaryota</taxon>
        <taxon>Viridiplantae</taxon>
        <taxon>Streptophyta</taxon>
        <taxon>Embryophyta</taxon>
        <taxon>Tracheophyta</taxon>
        <taxon>Spermatophyta</taxon>
        <taxon>Magnoliopsida</taxon>
        <taxon>eudicotyledons</taxon>
        <taxon>Gunneridae</taxon>
        <taxon>Pentapetalae</taxon>
        <taxon>rosids</taxon>
        <taxon>malvids</taxon>
        <taxon>Sapindales</taxon>
        <taxon>Meliaceae</taxon>
        <taxon>Melia</taxon>
    </lineage>
</organism>
<keyword evidence="2" id="KW-1185">Reference proteome</keyword>
<sequence>MQKTQIPTPETQTLQPDQTFIITGPTTLSGHVSISGSKNSSLPLLAATLLCKNSCLLHNVPIKLTDIKAMVSILRSLGAEVKINVQNNDILVNSDCVGSVQPCSEELKKTRGGFFVIGPLLGRFGKAVVALPGGCDIGERPVDLYVRGLRALGAVDGKVLAHAANGRGLVGGSFHLDFPSVGATETLMMAASMADGDTLLSNVAKVCISGCNFFIFTF</sequence>
<name>A0ACC1YSU8_MELAZ</name>